<name>A0A9W7ZPX4_9FUNG</name>
<feature type="signal peptide" evidence="2">
    <location>
        <begin position="1"/>
        <end position="19"/>
    </location>
</feature>
<protein>
    <submittedName>
        <fullName evidence="3">Uncharacterized protein</fullName>
    </submittedName>
</protein>
<comment type="caution">
    <text evidence="3">The sequence shown here is derived from an EMBL/GenBank/DDBJ whole genome shotgun (WGS) entry which is preliminary data.</text>
</comment>
<keyword evidence="2" id="KW-0732">Signal</keyword>
<organism evidence="3 4">
    <name type="scientific">Tieghemiomyces parasiticus</name>
    <dbReference type="NCBI Taxonomy" id="78921"/>
    <lineage>
        <taxon>Eukaryota</taxon>
        <taxon>Fungi</taxon>
        <taxon>Fungi incertae sedis</taxon>
        <taxon>Zoopagomycota</taxon>
        <taxon>Kickxellomycotina</taxon>
        <taxon>Dimargaritomycetes</taxon>
        <taxon>Dimargaritales</taxon>
        <taxon>Dimargaritaceae</taxon>
        <taxon>Tieghemiomyces</taxon>
    </lineage>
</organism>
<accession>A0A9W7ZPX4</accession>
<sequence>MRAVIVVALFAALPTATMGSPVGSSQGSSLNGNQDNFGDQNETAVTQPCYLFKLPNELIHRALENLVKKSDQDQASLTSKGIHKAIELARHKMKE</sequence>
<evidence type="ECO:0000256" key="2">
    <source>
        <dbReference type="SAM" id="SignalP"/>
    </source>
</evidence>
<feature type="chain" id="PRO_5040995275" evidence="2">
    <location>
        <begin position="20"/>
        <end position="95"/>
    </location>
</feature>
<dbReference type="AlphaFoldDB" id="A0A9W7ZPX4"/>
<dbReference type="Proteomes" id="UP001150569">
    <property type="component" value="Unassembled WGS sequence"/>
</dbReference>
<evidence type="ECO:0000256" key="1">
    <source>
        <dbReference type="SAM" id="MobiDB-lite"/>
    </source>
</evidence>
<feature type="non-terminal residue" evidence="3">
    <location>
        <position position="95"/>
    </location>
</feature>
<proteinExistence type="predicted"/>
<evidence type="ECO:0000313" key="4">
    <source>
        <dbReference type="Proteomes" id="UP001150569"/>
    </source>
</evidence>
<gene>
    <name evidence="3" type="ORF">IWQ60_012557</name>
</gene>
<evidence type="ECO:0000313" key="3">
    <source>
        <dbReference type="EMBL" id="KAJ1903619.1"/>
    </source>
</evidence>
<keyword evidence="4" id="KW-1185">Reference proteome</keyword>
<dbReference type="EMBL" id="JANBPT010002131">
    <property type="protein sequence ID" value="KAJ1903619.1"/>
    <property type="molecule type" value="Genomic_DNA"/>
</dbReference>
<feature type="compositionally biased region" description="Low complexity" evidence="1">
    <location>
        <begin position="23"/>
        <end position="34"/>
    </location>
</feature>
<reference evidence="3" key="1">
    <citation type="submission" date="2022-07" db="EMBL/GenBank/DDBJ databases">
        <title>Phylogenomic reconstructions and comparative analyses of Kickxellomycotina fungi.</title>
        <authorList>
            <person name="Reynolds N.K."/>
            <person name="Stajich J.E."/>
            <person name="Barry K."/>
            <person name="Grigoriev I.V."/>
            <person name="Crous P."/>
            <person name="Smith M.E."/>
        </authorList>
    </citation>
    <scope>NUCLEOTIDE SEQUENCE</scope>
    <source>
        <strain evidence="3">RSA 861</strain>
    </source>
</reference>
<feature type="region of interest" description="Disordered" evidence="1">
    <location>
        <begin position="17"/>
        <end position="41"/>
    </location>
</feature>